<reference evidence="11" key="1">
    <citation type="submission" date="2021-12" db="EMBL/GenBank/DDBJ databases">
        <authorList>
            <person name="King R."/>
        </authorList>
    </citation>
    <scope>NUCLEOTIDE SEQUENCE</scope>
</reference>
<dbReference type="AlphaFoldDB" id="A0A9N9RIG0"/>
<dbReference type="Pfam" id="PF01286">
    <property type="entry name" value="XPA_N"/>
    <property type="match status" value="1"/>
</dbReference>
<dbReference type="GO" id="GO:0003684">
    <property type="term" value="F:damaged DNA binding"/>
    <property type="evidence" value="ECO:0007669"/>
    <property type="project" value="InterPro"/>
</dbReference>
<keyword evidence="6" id="KW-0862">Zinc</keyword>
<dbReference type="CDD" id="cd21076">
    <property type="entry name" value="DBD_XPA"/>
    <property type="match status" value="1"/>
</dbReference>
<keyword evidence="3" id="KW-0479">Metal-binding</keyword>
<dbReference type="PANTHER" id="PTHR10142:SF0">
    <property type="entry name" value="DNA REPAIR PROTEIN COMPLEMENTING XP-A CELLS"/>
    <property type="match status" value="1"/>
</dbReference>
<keyword evidence="7" id="KW-0238">DNA-binding</keyword>
<dbReference type="SUPFAM" id="SSF46955">
    <property type="entry name" value="Putative DNA-binding domain"/>
    <property type="match status" value="1"/>
</dbReference>
<dbReference type="GO" id="GO:0000715">
    <property type="term" value="P:nucleotide-excision repair, DNA damage recognition"/>
    <property type="evidence" value="ECO:0007669"/>
    <property type="project" value="TreeGrafter"/>
</dbReference>
<evidence type="ECO:0000313" key="11">
    <source>
        <dbReference type="EMBL" id="CAG9796989.1"/>
    </source>
</evidence>
<evidence type="ECO:0000256" key="3">
    <source>
        <dbReference type="ARBA" id="ARBA00022723"/>
    </source>
</evidence>
<keyword evidence="4" id="KW-0227">DNA damage</keyword>
<evidence type="ECO:0000256" key="2">
    <source>
        <dbReference type="ARBA" id="ARBA00005548"/>
    </source>
</evidence>
<accession>A0A9N9RIG0</accession>
<dbReference type="InterPro" id="IPR022652">
    <property type="entry name" value="Znf_XPA_CS"/>
</dbReference>
<name>A0A9N9RIG0_9NEOP</name>
<reference evidence="11" key="2">
    <citation type="submission" date="2022-10" db="EMBL/GenBank/DDBJ databases">
        <authorList>
            <consortium name="ENA_rothamsted_submissions"/>
            <consortium name="culmorum"/>
            <person name="King R."/>
        </authorList>
    </citation>
    <scope>NUCLEOTIDE SEQUENCE</scope>
</reference>
<comment type="similarity">
    <text evidence="2">Belongs to the XPA family.</text>
</comment>
<keyword evidence="12" id="KW-1185">Reference proteome</keyword>
<evidence type="ECO:0000313" key="12">
    <source>
        <dbReference type="Proteomes" id="UP001153714"/>
    </source>
</evidence>
<dbReference type="Proteomes" id="UP001153714">
    <property type="component" value="Chromosome 9"/>
</dbReference>
<dbReference type="InterPro" id="IPR037129">
    <property type="entry name" value="XPA_sf"/>
</dbReference>
<dbReference type="EMBL" id="OU893340">
    <property type="protein sequence ID" value="CAG9796989.1"/>
    <property type="molecule type" value="Genomic_DNA"/>
</dbReference>
<keyword evidence="8" id="KW-0234">DNA repair</keyword>
<evidence type="ECO:0000256" key="8">
    <source>
        <dbReference type="ARBA" id="ARBA00023204"/>
    </source>
</evidence>
<evidence type="ECO:0000256" key="7">
    <source>
        <dbReference type="ARBA" id="ARBA00023125"/>
    </source>
</evidence>
<proteinExistence type="inferred from homology"/>
<dbReference type="GO" id="GO:0070914">
    <property type="term" value="P:UV-damage excision repair"/>
    <property type="evidence" value="ECO:0007669"/>
    <property type="project" value="TreeGrafter"/>
</dbReference>
<dbReference type="NCBIfam" id="TIGR00598">
    <property type="entry name" value="rad14"/>
    <property type="match status" value="1"/>
</dbReference>
<dbReference type="OrthoDB" id="68328at2759"/>
<dbReference type="GO" id="GO:0000110">
    <property type="term" value="C:nucleotide-excision repair factor 1 complex"/>
    <property type="evidence" value="ECO:0007669"/>
    <property type="project" value="TreeGrafter"/>
</dbReference>
<evidence type="ECO:0000256" key="4">
    <source>
        <dbReference type="ARBA" id="ARBA00022763"/>
    </source>
</evidence>
<dbReference type="GO" id="GO:1901255">
    <property type="term" value="P:nucleotide-excision repair involved in interstrand cross-link repair"/>
    <property type="evidence" value="ECO:0007669"/>
    <property type="project" value="TreeGrafter"/>
</dbReference>
<feature type="domain" description="XPA C-terminal" evidence="10">
    <location>
        <begin position="155"/>
        <end position="204"/>
    </location>
</feature>
<organism evidence="11 12">
    <name type="scientific">Diatraea saccharalis</name>
    <name type="common">sugarcane borer</name>
    <dbReference type="NCBI Taxonomy" id="40085"/>
    <lineage>
        <taxon>Eukaryota</taxon>
        <taxon>Metazoa</taxon>
        <taxon>Ecdysozoa</taxon>
        <taxon>Arthropoda</taxon>
        <taxon>Hexapoda</taxon>
        <taxon>Insecta</taxon>
        <taxon>Pterygota</taxon>
        <taxon>Neoptera</taxon>
        <taxon>Endopterygota</taxon>
        <taxon>Lepidoptera</taxon>
        <taxon>Glossata</taxon>
        <taxon>Ditrysia</taxon>
        <taxon>Pyraloidea</taxon>
        <taxon>Crambidae</taxon>
        <taxon>Crambinae</taxon>
        <taxon>Diatraea</taxon>
    </lineage>
</organism>
<evidence type="ECO:0000256" key="5">
    <source>
        <dbReference type="ARBA" id="ARBA00022771"/>
    </source>
</evidence>
<keyword evidence="5" id="KW-0863">Zinc-finger</keyword>
<dbReference type="GO" id="GO:0008270">
    <property type="term" value="F:zinc ion binding"/>
    <property type="evidence" value="ECO:0007669"/>
    <property type="project" value="UniProtKB-KW"/>
</dbReference>
<dbReference type="GO" id="GO:0006284">
    <property type="term" value="P:base-excision repair"/>
    <property type="evidence" value="ECO:0007669"/>
    <property type="project" value="TreeGrafter"/>
</dbReference>
<evidence type="ECO:0000256" key="6">
    <source>
        <dbReference type="ARBA" id="ARBA00022833"/>
    </source>
</evidence>
<dbReference type="SUPFAM" id="SSF57716">
    <property type="entry name" value="Glucocorticoid receptor-like (DNA-binding domain)"/>
    <property type="match status" value="1"/>
</dbReference>
<evidence type="ECO:0000256" key="9">
    <source>
        <dbReference type="ARBA" id="ARBA00023242"/>
    </source>
</evidence>
<dbReference type="InterPro" id="IPR022656">
    <property type="entry name" value="XPA_C"/>
</dbReference>
<comment type="subcellular location">
    <subcellularLocation>
        <location evidence="1">Nucleus</location>
    </subcellularLocation>
</comment>
<evidence type="ECO:0000259" key="10">
    <source>
        <dbReference type="Pfam" id="PF05181"/>
    </source>
</evidence>
<dbReference type="Gene3D" id="3.90.530.10">
    <property type="entry name" value="XPA C-terminal domain"/>
    <property type="match status" value="1"/>
</dbReference>
<gene>
    <name evidence="11" type="ORF">DIATSA_LOCUS14127</name>
</gene>
<dbReference type="InterPro" id="IPR009061">
    <property type="entry name" value="DNA-bd_dom_put_sf"/>
</dbReference>
<dbReference type="PANTHER" id="PTHR10142">
    <property type="entry name" value="DNA REPAIR PROTEIN COMPLEMENTING XP-A CELLS"/>
    <property type="match status" value="1"/>
</dbReference>
<evidence type="ECO:0000256" key="1">
    <source>
        <dbReference type="ARBA" id="ARBA00004123"/>
    </source>
</evidence>
<dbReference type="InterPro" id="IPR000465">
    <property type="entry name" value="XPA/RAD14"/>
</dbReference>
<protein>
    <recommendedName>
        <fullName evidence="10">XPA C-terminal domain-containing protein</fullName>
    </recommendedName>
</protein>
<keyword evidence="9" id="KW-0539">Nucleus</keyword>
<dbReference type="Pfam" id="PF05181">
    <property type="entry name" value="XPA_C"/>
    <property type="match status" value="1"/>
</dbReference>
<sequence length="293" mass="32944">MADEMKGKDKFDNNICSPCGSLSQNVNTLNMVSIELADLDGGAPNVNEECSLTAAQRARIERNRLKARALQDARLVRRPDLAGQTEAAKCDSGGGFLLEEEEPMATVAVSAPPAPLLDPAAQPHCALCQRPFACSYLFDTFDYSVCDSCRDDEDEHSLMTRTEAKAEFLLKDCDLDARPPPLRCVRRRNPHRGGGDMRLYLRAQLRDRALLVWGSVAGLDEERARRAQRSGRAKLKQTQRRLRALRMDVRSSLYDRSAPKHLHEFGPETYRAADDDYERVCLVCGHRETYEKM</sequence>